<dbReference type="InterPro" id="IPR037401">
    <property type="entry name" value="SnoaL-like"/>
</dbReference>
<organism evidence="2 3">
    <name type="scientific">Undibacterium arcticum</name>
    <dbReference type="NCBI Taxonomy" id="1762892"/>
    <lineage>
        <taxon>Bacteria</taxon>
        <taxon>Pseudomonadati</taxon>
        <taxon>Pseudomonadota</taxon>
        <taxon>Betaproteobacteria</taxon>
        <taxon>Burkholderiales</taxon>
        <taxon>Oxalobacteraceae</taxon>
        <taxon>Undibacterium</taxon>
    </lineage>
</organism>
<name>A0ABV7F506_9BURK</name>
<dbReference type="SUPFAM" id="SSF54427">
    <property type="entry name" value="NTF2-like"/>
    <property type="match status" value="1"/>
</dbReference>
<dbReference type="PANTHER" id="PTHR34957:SF1">
    <property type="entry name" value="NUCLEAR TRANSPORT FACTOR 2 (NTF2) FAMILY PROTEIN"/>
    <property type="match status" value="1"/>
</dbReference>
<feature type="domain" description="SnoaL-like" evidence="1">
    <location>
        <begin position="8"/>
        <end position="126"/>
    </location>
</feature>
<evidence type="ECO:0000313" key="2">
    <source>
        <dbReference type="EMBL" id="MFC3110074.1"/>
    </source>
</evidence>
<proteinExistence type="predicted"/>
<keyword evidence="3" id="KW-1185">Reference proteome</keyword>
<dbReference type="PANTHER" id="PTHR34957">
    <property type="entry name" value="NUCLEAR TRANSPORT FACTOR 2 (NTF2) FAMILY PROTEIN"/>
    <property type="match status" value="1"/>
</dbReference>
<protein>
    <submittedName>
        <fullName evidence="2">YybH family protein</fullName>
    </submittedName>
</protein>
<dbReference type="Pfam" id="PF13474">
    <property type="entry name" value="SnoaL_3"/>
    <property type="match status" value="1"/>
</dbReference>
<dbReference type="Gene3D" id="3.10.450.50">
    <property type="match status" value="1"/>
</dbReference>
<sequence>MSTEDEVRKASEQFYAALNNMANGDARPLSDIWSHGEVVTAMHPIGGRQVGWDKVQESFQQVAQIASEGQIRLDDQMIQVIGDLAYELGSERGQAKFAEQQVTLDHRVTNIYRREAGSWKIVHHHTDVSPAMLDVLKGMQAKT</sequence>
<dbReference type="Proteomes" id="UP001595530">
    <property type="component" value="Unassembled WGS sequence"/>
</dbReference>
<accession>A0ABV7F506</accession>
<gene>
    <name evidence="2" type="ORF">ACFOFO_19260</name>
</gene>
<comment type="caution">
    <text evidence="2">The sequence shown here is derived from an EMBL/GenBank/DDBJ whole genome shotgun (WGS) entry which is preliminary data.</text>
</comment>
<evidence type="ECO:0000313" key="3">
    <source>
        <dbReference type="Proteomes" id="UP001595530"/>
    </source>
</evidence>
<reference evidence="3" key="1">
    <citation type="journal article" date="2019" name="Int. J. Syst. Evol. Microbiol.">
        <title>The Global Catalogue of Microorganisms (GCM) 10K type strain sequencing project: providing services to taxonomists for standard genome sequencing and annotation.</title>
        <authorList>
            <consortium name="The Broad Institute Genomics Platform"/>
            <consortium name="The Broad Institute Genome Sequencing Center for Infectious Disease"/>
            <person name="Wu L."/>
            <person name="Ma J."/>
        </authorList>
    </citation>
    <scope>NUCLEOTIDE SEQUENCE [LARGE SCALE GENOMIC DNA]</scope>
    <source>
        <strain evidence="3">KCTC 42986</strain>
    </source>
</reference>
<evidence type="ECO:0000259" key="1">
    <source>
        <dbReference type="Pfam" id="PF13474"/>
    </source>
</evidence>
<dbReference type="RefSeq" id="WP_390322525.1">
    <property type="nucleotide sequence ID" value="NZ_JBHRTP010000066.1"/>
</dbReference>
<dbReference type="InterPro" id="IPR032710">
    <property type="entry name" value="NTF2-like_dom_sf"/>
</dbReference>
<dbReference type="EMBL" id="JBHRTP010000066">
    <property type="protein sequence ID" value="MFC3110074.1"/>
    <property type="molecule type" value="Genomic_DNA"/>
</dbReference>